<dbReference type="GeneID" id="105363482"/>
<keyword evidence="1" id="KW-0175">Coiled coil</keyword>
<reference evidence="3" key="1">
    <citation type="submission" date="2025-08" db="UniProtKB">
        <authorList>
            <consortium name="RefSeq"/>
        </authorList>
    </citation>
    <scope>IDENTIFICATION</scope>
</reference>
<dbReference type="RefSeq" id="XP_011499499.1">
    <property type="nucleotide sequence ID" value="XM_011501197.1"/>
</dbReference>
<organism evidence="2 3">
    <name type="scientific">Ceratosolen solmsi marchali</name>
    <dbReference type="NCBI Taxonomy" id="326594"/>
    <lineage>
        <taxon>Eukaryota</taxon>
        <taxon>Metazoa</taxon>
        <taxon>Ecdysozoa</taxon>
        <taxon>Arthropoda</taxon>
        <taxon>Hexapoda</taxon>
        <taxon>Insecta</taxon>
        <taxon>Pterygota</taxon>
        <taxon>Neoptera</taxon>
        <taxon>Endopterygota</taxon>
        <taxon>Hymenoptera</taxon>
        <taxon>Apocrita</taxon>
        <taxon>Proctotrupomorpha</taxon>
        <taxon>Chalcidoidea</taxon>
        <taxon>Agaonidae</taxon>
        <taxon>Agaoninae</taxon>
        <taxon>Ceratosolen</taxon>
    </lineage>
</organism>
<dbReference type="InterPro" id="IPR006594">
    <property type="entry name" value="LisH"/>
</dbReference>
<feature type="coiled-coil region" evidence="1">
    <location>
        <begin position="407"/>
        <end position="434"/>
    </location>
</feature>
<evidence type="ECO:0000256" key="1">
    <source>
        <dbReference type="SAM" id="Coils"/>
    </source>
</evidence>
<dbReference type="KEGG" id="csol:105363482"/>
<accession>A0AAJ7DX00</accession>
<protein>
    <submittedName>
        <fullName evidence="3">Oral-facial-digital syndrome 1 protein-like</fullName>
    </submittedName>
</protein>
<feature type="coiled-coil region" evidence="1">
    <location>
        <begin position="269"/>
        <end position="313"/>
    </location>
</feature>
<proteinExistence type="predicted"/>
<evidence type="ECO:0000313" key="3">
    <source>
        <dbReference type="RefSeq" id="XP_011499499.1"/>
    </source>
</evidence>
<dbReference type="Proteomes" id="UP000695007">
    <property type="component" value="Unplaced"/>
</dbReference>
<evidence type="ECO:0000313" key="2">
    <source>
        <dbReference type="Proteomes" id="UP000695007"/>
    </source>
</evidence>
<dbReference type="AlphaFoldDB" id="A0AAJ7DX00"/>
<sequence length="444" mass="52196">MESAMEADYSTVYSWFDKCGIISNIRTHLRYNLVKALRNKDLSKTFEKNTAKSAKQYIYDLLVADYLWNYNYVYTLSVFSSEAPLLINFNNVKCTQSGTDENHGKVKQKLQSDYVCHVLETLGIEPRKDRGQSILKDYAENDVPLLLCLLRQIKPTDINFSNENNERCEANNVEHRAMQTEEAENVVSKEKSKIIVAKKKLIQQKHLFSAQLQRKENKLKEQAAIMEEQLLMLQNKLDQAEKLIYNYNVKEKEFKDNIQQENMRILQRETELSTREKLLSQEANRLEKERDSYRHFESNLTKLQNELTKVKKEIPYADRTLNNNLKDAEVQTDFESFILSRNERNILSQEKQDLNGLVVEQQSRIEQLTSRVVYLLRKLEETQLRSHKVEMPSIIKVTNTNTIISENSSTEDILQDAKMRLRRLEEESIKADQYYFNFITNTSQ</sequence>
<gene>
    <name evidence="3" type="primary">LOC105363482</name>
</gene>
<dbReference type="Pfam" id="PF16045">
    <property type="entry name" value="LisH_2"/>
    <property type="match status" value="1"/>
</dbReference>
<name>A0AAJ7DX00_9HYME</name>
<keyword evidence="2" id="KW-1185">Reference proteome</keyword>
<feature type="coiled-coil region" evidence="1">
    <location>
        <begin position="198"/>
        <end position="243"/>
    </location>
</feature>